<dbReference type="Proteomes" id="UP000525686">
    <property type="component" value="Unassembled WGS sequence"/>
</dbReference>
<dbReference type="Proteomes" id="UP000320857">
    <property type="component" value="Unassembled WGS sequence"/>
</dbReference>
<evidence type="ECO:0000256" key="2">
    <source>
        <dbReference type="ARBA" id="ARBA00022475"/>
    </source>
</evidence>
<dbReference type="Proteomes" id="UP000517765">
    <property type="component" value="Unassembled WGS sequence"/>
</dbReference>
<proteinExistence type="predicted"/>
<evidence type="ECO:0000256" key="3">
    <source>
        <dbReference type="ARBA" id="ARBA00022692"/>
    </source>
</evidence>
<keyword evidence="2" id="KW-1003">Cell membrane</keyword>
<dbReference type="OrthoDB" id="3267562at2"/>
<reference evidence="10 11" key="1">
    <citation type="submission" date="2019-10" db="EMBL/GenBank/DDBJ databases">
        <title>Streptomyces sp. nov., a novel actinobacterium isolated from alkaline environment.</title>
        <authorList>
            <person name="Golinska P."/>
        </authorList>
    </citation>
    <scope>NUCLEOTIDE SEQUENCE [LARGE SCALE GENOMIC DNA]</scope>
    <source>
        <strain evidence="10 11">OF1</strain>
    </source>
</reference>
<gene>
    <name evidence="10" type="ORF">FNX44_006590</name>
    <name evidence="8" type="ORF">H3146_08150</name>
    <name evidence="9" type="ORF">H3147_13870</name>
</gene>
<evidence type="ECO:0000313" key="10">
    <source>
        <dbReference type="EMBL" id="MQS01551.1"/>
    </source>
</evidence>
<comment type="caution">
    <text evidence="10">The sequence shown here is derived from an EMBL/GenBank/DDBJ whole genome shotgun (WGS) entry which is preliminary data.</text>
</comment>
<evidence type="ECO:0000313" key="13">
    <source>
        <dbReference type="Proteomes" id="UP000525686"/>
    </source>
</evidence>
<dbReference type="PANTHER" id="PTHR35007">
    <property type="entry name" value="INTEGRAL MEMBRANE PROTEIN-RELATED"/>
    <property type="match status" value="1"/>
</dbReference>
<protein>
    <submittedName>
        <fullName evidence="10">Type II secretion protein F</fullName>
    </submittedName>
    <submittedName>
        <fullName evidence="8">Type II secretion system F family protein</fullName>
    </submittedName>
</protein>
<dbReference type="AlphaFoldDB" id="A0A5P0YMR0"/>
<evidence type="ECO:0000313" key="11">
    <source>
        <dbReference type="Proteomes" id="UP000320857"/>
    </source>
</evidence>
<dbReference type="PANTHER" id="PTHR35007:SF3">
    <property type="entry name" value="POSSIBLE CONSERVED ALANINE RICH MEMBRANE PROTEIN"/>
    <property type="match status" value="1"/>
</dbReference>
<evidence type="ECO:0000259" key="7">
    <source>
        <dbReference type="Pfam" id="PF00482"/>
    </source>
</evidence>
<evidence type="ECO:0000313" key="8">
    <source>
        <dbReference type="EMBL" id="MBB1253343.1"/>
    </source>
</evidence>
<name>A0A5P0YMR0_9ACTN</name>
<dbReference type="Pfam" id="PF00482">
    <property type="entry name" value="T2SSF"/>
    <property type="match status" value="1"/>
</dbReference>
<feature type="domain" description="Type II secretion system protein GspF" evidence="7">
    <location>
        <begin position="3"/>
        <end position="125"/>
    </location>
</feature>
<dbReference type="EMBL" id="JABJWZ010000048">
    <property type="protein sequence ID" value="MBB1253343.1"/>
    <property type="molecule type" value="Genomic_DNA"/>
</dbReference>
<evidence type="ECO:0000313" key="9">
    <source>
        <dbReference type="EMBL" id="MBB1259912.1"/>
    </source>
</evidence>
<keyword evidence="4 6" id="KW-1133">Transmembrane helix</keyword>
<dbReference type="EMBL" id="VJYK02000045">
    <property type="protein sequence ID" value="MQS01551.1"/>
    <property type="molecule type" value="Genomic_DNA"/>
</dbReference>
<accession>A0A5P0YMR0</accession>
<evidence type="ECO:0000256" key="5">
    <source>
        <dbReference type="ARBA" id="ARBA00023136"/>
    </source>
</evidence>
<dbReference type="EMBL" id="JABJXA010000071">
    <property type="protein sequence ID" value="MBB1259912.1"/>
    <property type="molecule type" value="Genomic_DNA"/>
</dbReference>
<keyword evidence="3 6" id="KW-0812">Transmembrane</keyword>
<keyword evidence="11" id="KW-1185">Reference proteome</keyword>
<feature type="transmembrane region" description="Helical" evidence="6">
    <location>
        <begin position="110"/>
        <end position="132"/>
    </location>
</feature>
<evidence type="ECO:0000256" key="4">
    <source>
        <dbReference type="ARBA" id="ARBA00022989"/>
    </source>
</evidence>
<organism evidence="10 11">
    <name type="scientific">Streptomyces alkaliterrae</name>
    <dbReference type="NCBI Taxonomy" id="2213162"/>
    <lineage>
        <taxon>Bacteria</taxon>
        <taxon>Bacillati</taxon>
        <taxon>Actinomycetota</taxon>
        <taxon>Actinomycetes</taxon>
        <taxon>Kitasatosporales</taxon>
        <taxon>Streptomycetaceae</taxon>
        <taxon>Streptomyces</taxon>
    </lineage>
</organism>
<evidence type="ECO:0000256" key="1">
    <source>
        <dbReference type="ARBA" id="ARBA00004651"/>
    </source>
</evidence>
<evidence type="ECO:0000313" key="12">
    <source>
        <dbReference type="Proteomes" id="UP000517765"/>
    </source>
</evidence>
<evidence type="ECO:0000256" key="6">
    <source>
        <dbReference type="SAM" id="Phobius"/>
    </source>
</evidence>
<keyword evidence="5 6" id="KW-0472">Membrane</keyword>
<sequence>MAAELLAACLTAGAGPAEAATAVGTSLAGPLGSRLNRVGAELRLGAETATAWAHLSESPAGSGLARCLERAQLSGAPAVEQLAGCAAEARAAAARAASARARRAGVLVTAPLGLCFLPAFLLVGVVPVVIGLGRTLL</sequence>
<comment type="subcellular location">
    <subcellularLocation>
        <location evidence="1">Cell membrane</location>
        <topology evidence="1">Multi-pass membrane protein</topology>
    </subcellularLocation>
</comment>
<reference evidence="12 13" key="2">
    <citation type="submission" date="2020-05" db="EMBL/GenBank/DDBJ databases">
        <title>Classification of alakaliphilic streptomycetes isolated from an alkaline soil next to Lonar Crater, India and a proposal for the recognition of Streptomyces alkaliterrae sp. nov.</title>
        <authorList>
            <person name="Golinska P."/>
        </authorList>
    </citation>
    <scope>NUCLEOTIDE SEQUENCE [LARGE SCALE GENOMIC DNA]</scope>
    <source>
        <strain evidence="13">OF3</strain>
        <strain evidence="12">OF8</strain>
    </source>
</reference>
<reference evidence="8" key="3">
    <citation type="journal article" name="Syst. Appl. Microbiol.">
        <title>Streptomyces alkaliterrae sp. nov., isolated from an alkaline soil, and emended descriptions of Streptomyces alkaliphilus, Streptomyces calidiresistens and Streptomyces durbertensis.</title>
        <authorList>
            <person name="Swiecimska M."/>
            <person name="Golinska P."/>
            <person name="Nouioui I."/>
            <person name="Wypij M."/>
            <person name="Rai M."/>
            <person name="Sangal V."/>
            <person name="Goodfellow M."/>
        </authorList>
    </citation>
    <scope>NUCLEOTIDE SEQUENCE</scope>
    <source>
        <strain evidence="8">OF3</strain>
        <strain evidence="9">OF8</strain>
    </source>
</reference>
<dbReference type="GO" id="GO:0005886">
    <property type="term" value="C:plasma membrane"/>
    <property type="evidence" value="ECO:0007669"/>
    <property type="project" value="UniProtKB-SubCell"/>
</dbReference>
<dbReference type="InterPro" id="IPR018076">
    <property type="entry name" value="T2SS_GspF_dom"/>
</dbReference>